<comment type="cofactor">
    <cofactor evidence="2 9">
        <name>Mg(2+)</name>
        <dbReference type="ChEBI" id="CHEBI:18420"/>
    </cofactor>
</comment>
<keyword evidence="5 9" id="KW-0479">Metal-binding</keyword>
<dbReference type="Pfam" id="PF00075">
    <property type="entry name" value="RNase_H"/>
    <property type="match status" value="1"/>
</dbReference>
<dbReference type="PANTHER" id="PTHR10642">
    <property type="entry name" value="RIBONUCLEASE H1"/>
    <property type="match status" value="1"/>
</dbReference>
<evidence type="ECO:0000259" key="11">
    <source>
        <dbReference type="PROSITE" id="PS50879"/>
    </source>
</evidence>
<keyword evidence="13" id="KW-1185">Reference proteome</keyword>
<keyword evidence="7 9" id="KW-0378">Hydrolase</keyword>
<reference evidence="12" key="1">
    <citation type="submission" date="2022-01" db="EMBL/GenBank/DDBJ databases">
        <title>Genome Sequence Resource for Two Populations of Ditylenchus destructor, the Migratory Endoparasitic Phytonematode.</title>
        <authorList>
            <person name="Zhang H."/>
            <person name="Lin R."/>
            <person name="Xie B."/>
        </authorList>
    </citation>
    <scope>NUCLEOTIDE SEQUENCE</scope>
    <source>
        <strain evidence="12">BazhouSP</strain>
    </source>
</reference>
<dbReference type="EC" id="3.1.26.4" evidence="9"/>
<dbReference type="InterPro" id="IPR012337">
    <property type="entry name" value="RNaseH-like_sf"/>
</dbReference>
<evidence type="ECO:0000256" key="8">
    <source>
        <dbReference type="ARBA" id="ARBA00022842"/>
    </source>
</evidence>
<dbReference type="PIRSF" id="PIRSF036852">
    <property type="entry name" value="Ribonuclease_H1_euk"/>
    <property type="match status" value="1"/>
</dbReference>
<comment type="similarity">
    <text evidence="3 9">Belongs to the RNase H family.</text>
</comment>
<proteinExistence type="inferred from homology"/>
<dbReference type="FunFam" id="3.40.970.10:FF:000001">
    <property type="entry name" value="Ribonuclease H1"/>
    <property type="match status" value="1"/>
</dbReference>
<keyword evidence="8 9" id="KW-0460">Magnesium</keyword>
<dbReference type="InterPro" id="IPR037056">
    <property type="entry name" value="RNase_H1_N_sf"/>
</dbReference>
<dbReference type="AlphaFoldDB" id="A0AAD4R9S0"/>
<dbReference type="InterPro" id="IPR009027">
    <property type="entry name" value="Ribosomal_bL9/RNase_H1_N"/>
</dbReference>
<dbReference type="InterPro" id="IPR036397">
    <property type="entry name" value="RNaseH_sf"/>
</dbReference>
<name>A0AAD4R9S0_9BILA</name>
<dbReference type="SUPFAM" id="SSF55658">
    <property type="entry name" value="L9 N-domain-like"/>
    <property type="match status" value="1"/>
</dbReference>
<dbReference type="Gene3D" id="3.40.970.10">
    <property type="entry name" value="Ribonuclease H1, N-terminal domain"/>
    <property type="match status" value="1"/>
</dbReference>
<dbReference type="InterPro" id="IPR050092">
    <property type="entry name" value="RNase_H"/>
</dbReference>
<feature type="domain" description="RNase H type-1" evidence="11">
    <location>
        <begin position="142"/>
        <end position="288"/>
    </location>
</feature>
<dbReference type="EMBL" id="JAKKPZ010000006">
    <property type="protein sequence ID" value="KAI1720178.1"/>
    <property type="molecule type" value="Genomic_DNA"/>
</dbReference>
<gene>
    <name evidence="12" type="ORF">DdX_05554</name>
</gene>
<dbReference type="GO" id="GO:0043137">
    <property type="term" value="P:DNA replication, removal of RNA primer"/>
    <property type="evidence" value="ECO:0007669"/>
    <property type="project" value="TreeGrafter"/>
</dbReference>
<dbReference type="Gene3D" id="3.30.420.10">
    <property type="entry name" value="Ribonuclease H-like superfamily/Ribonuclease H"/>
    <property type="match status" value="1"/>
</dbReference>
<comment type="catalytic activity">
    <reaction evidence="1 9">
        <text>Endonucleolytic cleavage to 5'-phosphomonoester.</text>
        <dbReference type="EC" id="3.1.26.4"/>
    </reaction>
</comment>
<keyword evidence="4 9" id="KW-0540">Nuclease</keyword>
<dbReference type="InterPro" id="IPR011320">
    <property type="entry name" value="RNase_H1_N"/>
</dbReference>
<accession>A0AAD4R9S0</accession>
<dbReference type="Pfam" id="PF01693">
    <property type="entry name" value="Cauli_VI"/>
    <property type="match status" value="1"/>
</dbReference>
<evidence type="ECO:0000256" key="2">
    <source>
        <dbReference type="ARBA" id="ARBA00001946"/>
    </source>
</evidence>
<dbReference type="Proteomes" id="UP001201812">
    <property type="component" value="Unassembled WGS sequence"/>
</dbReference>
<dbReference type="PROSITE" id="PS50879">
    <property type="entry name" value="RNASE_H_1"/>
    <property type="match status" value="1"/>
</dbReference>
<dbReference type="PANTHER" id="PTHR10642:SF26">
    <property type="entry name" value="RIBONUCLEASE H1"/>
    <property type="match status" value="1"/>
</dbReference>
<evidence type="ECO:0000256" key="10">
    <source>
        <dbReference type="SAM" id="MobiDB-lite"/>
    </source>
</evidence>
<dbReference type="GO" id="GO:0000287">
    <property type="term" value="F:magnesium ion binding"/>
    <property type="evidence" value="ECO:0007669"/>
    <property type="project" value="UniProtKB-UniRule"/>
</dbReference>
<evidence type="ECO:0000256" key="3">
    <source>
        <dbReference type="ARBA" id="ARBA00005300"/>
    </source>
</evidence>
<comment type="caution">
    <text evidence="12">The sequence shown here is derived from an EMBL/GenBank/DDBJ whole genome shotgun (WGS) entry which is preliminary data.</text>
</comment>
<keyword evidence="6 9" id="KW-0255">Endonuclease</keyword>
<dbReference type="GO" id="GO:0003676">
    <property type="term" value="F:nucleic acid binding"/>
    <property type="evidence" value="ECO:0007669"/>
    <property type="project" value="UniProtKB-UniRule"/>
</dbReference>
<evidence type="ECO:0000256" key="9">
    <source>
        <dbReference type="PIRNR" id="PIRNR036852"/>
    </source>
</evidence>
<dbReference type="InterPro" id="IPR017067">
    <property type="entry name" value="RNase_H1_euk"/>
</dbReference>
<dbReference type="CDD" id="cd09280">
    <property type="entry name" value="RNase_HI_eukaryote_like"/>
    <property type="match status" value="1"/>
</dbReference>
<evidence type="ECO:0000256" key="7">
    <source>
        <dbReference type="ARBA" id="ARBA00022801"/>
    </source>
</evidence>
<feature type="region of interest" description="Disordered" evidence="10">
    <location>
        <begin position="95"/>
        <end position="137"/>
    </location>
</feature>
<dbReference type="SUPFAM" id="SSF53098">
    <property type="entry name" value="Ribonuclease H-like"/>
    <property type="match status" value="1"/>
</dbReference>
<evidence type="ECO:0000313" key="13">
    <source>
        <dbReference type="Proteomes" id="UP001201812"/>
    </source>
</evidence>
<evidence type="ECO:0000256" key="5">
    <source>
        <dbReference type="ARBA" id="ARBA00022723"/>
    </source>
</evidence>
<dbReference type="GO" id="GO:0004523">
    <property type="term" value="F:RNA-DNA hybrid ribonuclease activity"/>
    <property type="evidence" value="ECO:0007669"/>
    <property type="project" value="UniProtKB-UniRule"/>
</dbReference>
<protein>
    <recommendedName>
        <fullName evidence="9">Ribonuclease H1</fullName>
        <shortName evidence="9">RNase H1</shortName>
        <ecNumber evidence="9">3.1.26.4</ecNumber>
    </recommendedName>
</protein>
<organism evidence="12 13">
    <name type="scientific">Ditylenchus destructor</name>
    <dbReference type="NCBI Taxonomy" id="166010"/>
    <lineage>
        <taxon>Eukaryota</taxon>
        <taxon>Metazoa</taxon>
        <taxon>Ecdysozoa</taxon>
        <taxon>Nematoda</taxon>
        <taxon>Chromadorea</taxon>
        <taxon>Rhabditida</taxon>
        <taxon>Tylenchina</taxon>
        <taxon>Tylenchomorpha</taxon>
        <taxon>Sphaerularioidea</taxon>
        <taxon>Anguinidae</taxon>
        <taxon>Anguininae</taxon>
        <taxon>Ditylenchus</taxon>
    </lineage>
</organism>
<dbReference type="InterPro" id="IPR002156">
    <property type="entry name" value="RNaseH_domain"/>
</dbReference>
<evidence type="ECO:0000256" key="6">
    <source>
        <dbReference type="ARBA" id="ARBA00022759"/>
    </source>
</evidence>
<sequence>MLSSLASRSLRTIFMPYYAVARGYRVCVVETWPECEKHVKGFKGARFKKFDNLEDANAFVETNRASSSAAFAPKTATKIFNTSSLASVTKSFKPGTSAGALKRTHASTVGIPDGTSSEDLNDAEDDSGPSKRFASVNGVGTNSQGPIVYTDGACSSNGRYNARAGYGIFWGDGHKNNLAAPLKGPATNNRAEYTAVIVALKQAIKDGHSHITIKTDSNLLIQSMTKWLRGWKRNNFKTGQGKPVLNADLIMELDKLMENICVKFEHVNGHVGIYGNEMADQLARQGAEKVIRE</sequence>
<comment type="function">
    <text evidence="9">Endonuclease that specifically degrades the RNA of RNA-DNA hybrids.</text>
</comment>
<evidence type="ECO:0000256" key="4">
    <source>
        <dbReference type="ARBA" id="ARBA00022722"/>
    </source>
</evidence>
<evidence type="ECO:0000313" key="12">
    <source>
        <dbReference type="EMBL" id="KAI1720178.1"/>
    </source>
</evidence>
<evidence type="ECO:0000256" key="1">
    <source>
        <dbReference type="ARBA" id="ARBA00000077"/>
    </source>
</evidence>